<accession>A0A5B3H6E4</accession>
<name>A0A5B3H6E4_9BACT</name>
<dbReference type="Proteomes" id="UP000322940">
    <property type="component" value="Unassembled WGS sequence"/>
</dbReference>
<dbReference type="RefSeq" id="WP_004328744.1">
    <property type="nucleotide sequence ID" value="NZ_JADMQE010000005.1"/>
</dbReference>
<dbReference type="EMBL" id="VVXH01000001">
    <property type="protein sequence ID" value="KAA2381246.1"/>
    <property type="molecule type" value="Genomic_DNA"/>
</dbReference>
<reference evidence="1 2" key="1">
    <citation type="journal article" date="2019" name="Nat. Med.">
        <title>A library of human gut bacterial isolates paired with longitudinal multiomics data enables mechanistic microbiome research.</title>
        <authorList>
            <person name="Poyet M."/>
            <person name="Groussin M."/>
            <person name="Gibbons S.M."/>
            <person name="Avila-Pacheco J."/>
            <person name="Jiang X."/>
            <person name="Kearney S.M."/>
            <person name="Perrotta A.R."/>
            <person name="Berdy B."/>
            <person name="Zhao S."/>
            <person name="Lieberman T.D."/>
            <person name="Swanson P.K."/>
            <person name="Smith M."/>
            <person name="Roesemann S."/>
            <person name="Alexander J.E."/>
            <person name="Rich S.A."/>
            <person name="Livny J."/>
            <person name="Vlamakis H."/>
            <person name="Clish C."/>
            <person name="Bullock K."/>
            <person name="Deik A."/>
            <person name="Scott J."/>
            <person name="Pierce K.A."/>
            <person name="Xavier R.J."/>
            <person name="Alm E.J."/>
        </authorList>
    </citation>
    <scope>NUCLEOTIDE SEQUENCE [LARGE SCALE GENOMIC DNA]</scope>
    <source>
        <strain evidence="1 2">BIOML-A266</strain>
    </source>
</reference>
<evidence type="ECO:0000313" key="1">
    <source>
        <dbReference type="EMBL" id="KAA2381246.1"/>
    </source>
</evidence>
<protein>
    <submittedName>
        <fullName evidence="1">Uncharacterized protein</fullName>
    </submittedName>
</protein>
<proteinExistence type="predicted"/>
<sequence length="94" mass="10374">MKTEEQKSAFILRVEEMVKEIETLMQEGGGNERSCILLVNEKPQDSDMTAQCIAIMGSGKRLIESMAAFIERPNMAEVVSLSAKLAALKKLAEN</sequence>
<gene>
    <name evidence="1" type="ORF">F2Y10_01830</name>
</gene>
<organism evidence="1 2">
    <name type="scientific">Alistipes onderdonkii</name>
    <dbReference type="NCBI Taxonomy" id="328813"/>
    <lineage>
        <taxon>Bacteria</taxon>
        <taxon>Pseudomonadati</taxon>
        <taxon>Bacteroidota</taxon>
        <taxon>Bacteroidia</taxon>
        <taxon>Bacteroidales</taxon>
        <taxon>Rikenellaceae</taxon>
        <taxon>Alistipes</taxon>
    </lineage>
</organism>
<evidence type="ECO:0000313" key="2">
    <source>
        <dbReference type="Proteomes" id="UP000322940"/>
    </source>
</evidence>
<comment type="caution">
    <text evidence="1">The sequence shown here is derived from an EMBL/GenBank/DDBJ whole genome shotgun (WGS) entry which is preliminary data.</text>
</comment>
<dbReference type="AlphaFoldDB" id="A0A5B3H6E4"/>
<dbReference type="GeneID" id="73803065"/>